<feature type="transmembrane region" description="Helical" evidence="2">
    <location>
        <begin position="30"/>
        <end position="48"/>
    </location>
</feature>
<dbReference type="AlphaFoldDB" id="A0A086JI01"/>
<evidence type="ECO:0000256" key="1">
    <source>
        <dbReference type="SAM" id="MobiDB-lite"/>
    </source>
</evidence>
<keyword evidence="2" id="KW-0472">Membrane</keyword>
<feature type="region of interest" description="Disordered" evidence="1">
    <location>
        <begin position="66"/>
        <end position="121"/>
    </location>
</feature>
<dbReference type="Proteomes" id="UP000028837">
    <property type="component" value="Unassembled WGS sequence"/>
</dbReference>
<feature type="transmembrane region" description="Helical" evidence="2">
    <location>
        <begin position="157"/>
        <end position="177"/>
    </location>
</feature>
<dbReference type="VEuPathDB" id="ToxoDB:TGDOM2_236870"/>
<name>A0A086JI01_TOXGO</name>
<protein>
    <submittedName>
        <fullName evidence="3">Putative transmembrane protein</fullName>
    </submittedName>
</protein>
<feature type="compositionally biased region" description="Basic and acidic residues" evidence="1">
    <location>
        <begin position="74"/>
        <end position="108"/>
    </location>
</feature>
<comment type="caution">
    <text evidence="3">The sequence shown here is derived from an EMBL/GenBank/DDBJ whole genome shotgun (WGS) entry which is preliminary data.</text>
</comment>
<evidence type="ECO:0000313" key="3">
    <source>
        <dbReference type="EMBL" id="KFG31769.1"/>
    </source>
</evidence>
<accession>A0A086JI01</accession>
<keyword evidence="2" id="KW-1133">Transmembrane helix</keyword>
<feature type="compositionally biased region" description="Acidic residues" evidence="1">
    <location>
        <begin position="109"/>
        <end position="120"/>
    </location>
</feature>
<proteinExistence type="predicted"/>
<organism evidence="3 4">
    <name type="scientific">Toxoplasma gondii GAB2-2007-GAL-DOM2</name>
    <dbReference type="NCBI Taxonomy" id="1130820"/>
    <lineage>
        <taxon>Eukaryota</taxon>
        <taxon>Sar</taxon>
        <taxon>Alveolata</taxon>
        <taxon>Apicomplexa</taxon>
        <taxon>Conoidasida</taxon>
        <taxon>Coccidia</taxon>
        <taxon>Eucoccidiorida</taxon>
        <taxon>Eimeriorina</taxon>
        <taxon>Sarcocystidae</taxon>
        <taxon>Toxoplasma</taxon>
    </lineage>
</organism>
<evidence type="ECO:0000313" key="4">
    <source>
        <dbReference type="Proteomes" id="UP000028837"/>
    </source>
</evidence>
<evidence type="ECO:0000256" key="2">
    <source>
        <dbReference type="SAM" id="Phobius"/>
    </source>
</evidence>
<keyword evidence="2 3" id="KW-0812">Transmembrane</keyword>
<dbReference type="OrthoDB" id="332709at2759"/>
<dbReference type="EMBL" id="AHZU02001492">
    <property type="protein sequence ID" value="KFG31769.1"/>
    <property type="molecule type" value="Genomic_DNA"/>
</dbReference>
<gene>
    <name evidence="3" type="ORF">TGDOM2_236870</name>
</gene>
<reference evidence="3 4" key="1">
    <citation type="submission" date="2014-02" db="EMBL/GenBank/DDBJ databases">
        <authorList>
            <person name="Sibley D."/>
            <person name="Venepally P."/>
            <person name="Karamycheva S."/>
            <person name="Hadjithomas M."/>
            <person name="Khan A."/>
            <person name="Brunk B."/>
            <person name="Roos D."/>
            <person name="Caler E."/>
            <person name="Lorenzi H."/>
        </authorList>
    </citation>
    <scope>NUCLEOTIDE SEQUENCE [LARGE SCALE GENOMIC DNA]</scope>
    <source>
        <strain evidence="3 4">GAB2-2007-GAL-DOM2</strain>
    </source>
</reference>
<sequence>MAAASSFLWPPVRRQQLPQRLRPFLHKVTFFTGCVVSLIFQVGVAAPFQQTETRASLRNLGFPPASSAMLLGDSPHDTPGHEEDKLGAHRRTSDSLDGRVLEPVHADSKEEELDDDEDESVSVPVDKRLAKHYRLPLDAVDTRRYPHTKKAGNRVKILFSDMIPGGLAVAVLALILWQRHMTPPQLPDFVPALRPGQQLAPPYEPWTSVATNPN</sequence>